<evidence type="ECO:0000313" key="2">
    <source>
        <dbReference type="EMBL" id="KAJ4398899.1"/>
    </source>
</evidence>
<keyword evidence="3" id="KW-1185">Reference proteome</keyword>
<dbReference type="AlphaFoldDB" id="A0A9W8Z6G9"/>
<comment type="caution">
    <text evidence="2">The sequence shown here is derived from an EMBL/GenBank/DDBJ whole genome shotgun (WGS) entry which is preliminary data.</text>
</comment>
<organism evidence="2 3">
    <name type="scientific">Didymella pomorum</name>
    <dbReference type="NCBI Taxonomy" id="749634"/>
    <lineage>
        <taxon>Eukaryota</taxon>
        <taxon>Fungi</taxon>
        <taxon>Dikarya</taxon>
        <taxon>Ascomycota</taxon>
        <taxon>Pezizomycotina</taxon>
        <taxon>Dothideomycetes</taxon>
        <taxon>Pleosporomycetidae</taxon>
        <taxon>Pleosporales</taxon>
        <taxon>Pleosporineae</taxon>
        <taxon>Didymellaceae</taxon>
        <taxon>Didymella</taxon>
    </lineage>
</organism>
<evidence type="ECO:0000256" key="1">
    <source>
        <dbReference type="SAM" id="MobiDB-lite"/>
    </source>
</evidence>
<feature type="compositionally biased region" description="Basic residues" evidence="1">
    <location>
        <begin position="166"/>
        <end position="179"/>
    </location>
</feature>
<evidence type="ECO:0000313" key="3">
    <source>
        <dbReference type="Proteomes" id="UP001140510"/>
    </source>
</evidence>
<dbReference type="OrthoDB" id="3690573at2759"/>
<dbReference type="EMBL" id="JAPEVA010000118">
    <property type="protein sequence ID" value="KAJ4398899.1"/>
    <property type="molecule type" value="Genomic_DNA"/>
</dbReference>
<feature type="region of interest" description="Disordered" evidence="1">
    <location>
        <begin position="80"/>
        <end position="179"/>
    </location>
</feature>
<reference evidence="2" key="1">
    <citation type="submission" date="2022-10" db="EMBL/GenBank/DDBJ databases">
        <title>Tapping the CABI collections for fungal endophytes: first genome assemblies for Collariella, Neodidymelliopsis, Ascochyta clinopodiicola, Didymella pomorum, Didymosphaeria variabile, Neocosmospora piperis and Neocucurbitaria cava.</title>
        <authorList>
            <person name="Hill R."/>
        </authorList>
    </citation>
    <scope>NUCLEOTIDE SEQUENCE</scope>
    <source>
        <strain evidence="2">IMI 355091</strain>
    </source>
</reference>
<feature type="region of interest" description="Disordered" evidence="1">
    <location>
        <begin position="24"/>
        <end position="67"/>
    </location>
</feature>
<accession>A0A9W8Z6G9</accession>
<feature type="compositionally biased region" description="Basic and acidic residues" evidence="1">
    <location>
        <begin position="52"/>
        <end position="67"/>
    </location>
</feature>
<name>A0A9W8Z6G9_9PLEO</name>
<sequence length="179" mass="19280">MLASVQNQHLADWLNFEVGQSRKMTSPHAPRVSKGPVVSPSKAVPRPPTAAERAEAQKKQKQEDEIRGLLSADAKVWQDGSGLSVADGYSDDKASTRESDQGDGSGSPEQGAARDMSEAIAPTSIMTAKDERPIASSPAQRRSSRSLEVLSPKVERVASSPAVRTSGRKRMAPARFWTR</sequence>
<protein>
    <submittedName>
        <fullName evidence="2">Uncharacterized protein</fullName>
    </submittedName>
</protein>
<gene>
    <name evidence="2" type="ORF">N0V91_009853</name>
</gene>
<feature type="compositionally biased region" description="Basic and acidic residues" evidence="1">
    <location>
        <begin position="90"/>
        <end position="100"/>
    </location>
</feature>
<dbReference type="Proteomes" id="UP001140510">
    <property type="component" value="Unassembled WGS sequence"/>
</dbReference>
<proteinExistence type="predicted"/>